<dbReference type="HOGENOM" id="CLU_2489448_0_0_1"/>
<reference evidence="2" key="2">
    <citation type="submission" date="2015-01" db="EMBL/GenBank/DDBJ databases">
        <title>Evolutionary Origins and Diversification of the Mycorrhizal Mutualists.</title>
        <authorList>
            <consortium name="DOE Joint Genome Institute"/>
            <consortium name="Mycorrhizal Genomics Consortium"/>
            <person name="Kohler A."/>
            <person name="Kuo A."/>
            <person name="Nagy L.G."/>
            <person name="Floudas D."/>
            <person name="Copeland A."/>
            <person name="Barry K.W."/>
            <person name="Cichocki N."/>
            <person name="Veneault-Fourrey C."/>
            <person name="LaButti K."/>
            <person name="Lindquist E.A."/>
            <person name="Lipzen A."/>
            <person name="Lundell T."/>
            <person name="Morin E."/>
            <person name="Murat C."/>
            <person name="Riley R."/>
            <person name="Ohm R."/>
            <person name="Sun H."/>
            <person name="Tunlid A."/>
            <person name="Henrissat B."/>
            <person name="Grigoriev I.V."/>
            <person name="Hibbett D.S."/>
            <person name="Martin F."/>
        </authorList>
    </citation>
    <scope>NUCLEOTIDE SEQUENCE [LARGE SCALE GENOMIC DNA]</scope>
    <source>
        <strain evidence="2">Ve08.2h10</strain>
    </source>
</reference>
<dbReference type="AlphaFoldDB" id="A0A0D0E866"/>
<dbReference type="Proteomes" id="UP000054538">
    <property type="component" value="Unassembled WGS sequence"/>
</dbReference>
<proteinExistence type="predicted"/>
<dbReference type="OrthoDB" id="10261556at2759"/>
<organism evidence="1 2">
    <name type="scientific">Paxillus rubicundulus Ve08.2h10</name>
    <dbReference type="NCBI Taxonomy" id="930991"/>
    <lineage>
        <taxon>Eukaryota</taxon>
        <taxon>Fungi</taxon>
        <taxon>Dikarya</taxon>
        <taxon>Basidiomycota</taxon>
        <taxon>Agaricomycotina</taxon>
        <taxon>Agaricomycetes</taxon>
        <taxon>Agaricomycetidae</taxon>
        <taxon>Boletales</taxon>
        <taxon>Paxilineae</taxon>
        <taxon>Paxillaceae</taxon>
        <taxon>Paxillus</taxon>
    </lineage>
</organism>
<dbReference type="InterPro" id="IPR027417">
    <property type="entry name" value="P-loop_NTPase"/>
</dbReference>
<dbReference type="EMBL" id="KN824900">
    <property type="protein sequence ID" value="KIK98244.1"/>
    <property type="molecule type" value="Genomic_DNA"/>
</dbReference>
<sequence>RHPSTILSLCASCVSPHHPISEHKPNVCLVCGHSEWERCDLHCGDWNGKTLTFWMPLLFRPDGVQIVVMPLNLLGKQNVASLGKAGI</sequence>
<dbReference type="InParanoid" id="A0A0D0E866"/>
<feature type="non-terminal residue" evidence="1">
    <location>
        <position position="1"/>
    </location>
</feature>
<dbReference type="Gene3D" id="3.40.50.300">
    <property type="entry name" value="P-loop containing nucleotide triphosphate hydrolases"/>
    <property type="match status" value="1"/>
</dbReference>
<evidence type="ECO:0000313" key="1">
    <source>
        <dbReference type="EMBL" id="KIK98244.1"/>
    </source>
</evidence>
<keyword evidence="2" id="KW-1185">Reference proteome</keyword>
<reference evidence="1 2" key="1">
    <citation type="submission" date="2014-04" db="EMBL/GenBank/DDBJ databases">
        <authorList>
            <consortium name="DOE Joint Genome Institute"/>
            <person name="Kuo A."/>
            <person name="Kohler A."/>
            <person name="Jargeat P."/>
            <person name="Nagy L.G."/>
            <person name="Floudas D."/>
            <person name="Copeland A."/>
            <person name="Barry K.W."/>
            <person name="Cichocki N."/>
            <person name="Veneault-Fourrey C."/>
            <person name="LaButti K."/>
            <person name="Lindquist E.A."/>
            <person name="Lipzen A."/>
            <person name="Lundell T."/>
            <person name="Morin E."/>
            <person name="Murat C."/>
            <person name="Sun H."/>
            <person name="Tunlid A."/>
            <person name="Henrissat B."/>
            <person name="Grigoriev I.V."/>
            <person name="Hibbett D.S."/>
            <person name="Martin F."/>
            <person name="Nordberg H.P."/>
            <person name="Cantor M.N."/>
            <person name="Hua S.X."/>
        </authorList>
    </citation>
    <scope>NUCLEOTIDE SEQUENCE [LARGE SCALE GENOMIC DNA]</scope>
    <source>
        <strain evidence="1 2">Ve08.2h10</strain>
    </source>
</reference>
<protein>
    <submittedName>
        <fullName evidence="1">Uncharacterized protein</fullName>
    </submittedName>
</protein>
<name>A0A0D0E866_9AGAM</name>
<gene>
    <name evidence="1" type="ORF">PAXRUDRAFT_803920</name>
</gene>
<evidence type="ECO:0000313" key="2">
    <source>
        <dbReference type="Proteomes" id="UP000054538"/>
    </source>
</evidence>
<dbReference type="STRING" id="930991.A0A0D0E866"/>
<accession>A0A0D0E866</accession>